<comment type="subunit">
    <text evidence="8">Interacts with OPG136 and its cleaved form.</text>
</comment>
<organism evidence="11 12">
    <name type="scientific">Goatpox virus FZ</name>
    <dbReference type="NCBI Taxonomy" id="1416740"/>
    <lineage>
        <taxon>Viruses</taxon>
        <taxon>Varidnaviria</taxon>
        <taxon>Bamfordvirae</taxon>
        <taxon>Nucleocytoviricota</taxon>
        <taxon>Pokkesviricetes</taxon>
        <taxon>Chitovirales</taxon>
        <taxon>Poxviridae</taxon>
        <taxon>Chordopoxvirinae</taxon>
        <taxon>Capripoxvirus</taxon>
        <taxon>Capripoxvirus goatpox</taxon>
        <taxon>Goatpox virus</taxon>
    </lineage>
</organism>
<evidence type="ECO:0000256" key="6">
    <source>
        <dbReference type="ARBA" id="ARBA00034689"/>
    </source>
</evidence>
<keyword evidence="4" id="KW-0472">Membrane</keyword>
<evidence type="ECO:0000313" key="11">
    <source>
        <dbReference type="EMBL" id="AGZ95410.1"/>
    </source>
</evidence>
<dbReference type="InterPro" id="IPR010396">
    <property type="entry name" value="Poxvirus_A4L"/>
</dbReference>
<evidence type="ECO:0000256" key="2">
    <source>
        <dbReference type="ARBA" id="ARBA00022844"/>
    </source>
</evidence>
<dbReference type="EMBL" id="KC951854">
    <property type="protein sequence ID" value="AGZ95410.1"/>
    <property type="molecule type" value="Genomic_DNA"/>
</dbReference>
<evidence type="ECO:0000256" key="5">
    <source>
        <dbReference type="ARBA" id="ARBA00034685"/>
    </source>
</evidence>
<evidence type="ECO:0000256" key="7">
    <source>
        <dbReference type="ARBA" id="ARBA00034707"/>
    </source>
</evidence>
<sequence>MDFMKKYTKDLETTVKNKKDEEIASTSNLIKNKSVTLTDVDTMLKGKERLYQQMMMNQLEEKKTLKIKNIEIKNNSNKLNDQYSEKKQNDPLKKIKSISHDELVKELKDIKDKTKSLQDDSDSLIKDISAAKDATFDAINSIMSDLKKRFNIDKLDDNNSK</sequence>
<evidence type="ECO:0000313" key="12">
    <source>
        <dbReference type="Proteomes" id="UP000134642"/>
    </source>
</evidence>
<reference evidence="11 12" key="1">
    <citation type="journal article" date="2014" name="Vet. Microbiol.">
        <title>Complete genome sequence analysis of goatpox virus isolated from China shows high variation.</title>
        <authorList>
            <person name="Zeng X."/>
            <person name="Chi X."/>
            <person name="Li W."/>
            <person name="Hao W."/>
            <person name="Li M."/>
            <person name="Huang X."/>
            <person name="Huang Y."/>
            <person name="Rock D.L."/>
            <person name="Luo S."/>
            <person name="Wang S."/>
        </authorList>
    </citation>
    <scope>NUCLEOTIDE SEQUENCE [LARGE SCALE GENOMIC DNA]</scope>
    <source>
        <strain evidence="11">FZ</strain>
    </source>
</reference>
<evidence type="ECO:0000256" key="4">
    <source>
        <dbReference type="ARBA" id="ARBA00023136"/>
    </source>
</evidence>
<dbReference type="Pfam" id="PF06193">
    <property type="entry name" value="Orthopox_A5L"/>
    <property type="match status" value="1"/>
</dbReference>
<evidence type="ECO:0000256" key="3">
    <source>
        <dbReference type="ARBA" id="ARBA00022870"/>
    </source>
</evidence>
<feature type="coiled-coil region" evidence="10">
    <location>
        <begin position="62"/>
        <end position="120"/>
    </location>
</feature>
<proteinExistence type="inferred from homology"/>
<evidence type="ECO:0000256" key="9">
    <source>
        <dbReference type="ARBA" id="ARBA00034856"/>
    </source>
</evidence>
<gene>
    <name evidence="11" type="primary">GTPV091</name>
</gene>
<dbReference type="GO" id="GO:0044423">
    <property type="term" value="C:virion component"/>
    <property type="evidence" value="ECO:0007669"/>
    <property type="project" value="UniProtKB-KW"/>
</dbReference>
<comment type="subcellular location">
    <subcellularLocation>
        <location evidence="6">Host endoplasmic reticulum-Golgi intermediate compartment membrane</location>
    </subcellularLocation>
    <subcellularLocation>
        <location evidence="1">Virion</location>
    </subcellularLocation>
</comment>
<protein>
    <recommendedName>
        <fullName evidence="9">39kDa core protein OPG130</fullName>
    </recommendedName>
</protein>
<comment type="function">
    <text evidence="5">Component of the virion core. Participates in virion assembly.</text>
</comment>
<keyword evidence="2" id="KW-0946">Virion</keyword>
<dbReference type="SMR" id="A0A075CL81"/>
<evidence type="ECO:0000256" key="1">
    <source>
        <dbReference type="ARBA" id="ARBA00004328"/>
    </source>
</evidence>
<keyword evidence="3" id="KW-1043">Host membrane</keyword>
<comment type="similarity">
    <text evidence="7">Belongs to the orthopoxvirus OPG130 family.</text>
</comment>
<evidence type="ECO:0000256" key="8">
    <source>
        <dbReference type="ARBA" id="ARBA00034806"/>
    </source>
</evidence>
<dbReference type="Proteomes" id="UP000134642">
    <property type="component" value="Segment"/>
</dbReference>
<accession>A0A075CL81</accession>
<name>A0A075CL81_9POXV</name>
<dbReference type="GO" id="GO:0044173">
    <property type="term" value="C:host cell endoplasmic reticulum-Golgi intermediate compartment membrane"/>
    <property type="evidence" value="ECO:0007669"/>
    <property type="project" value="UniProtKB-SubCell"/>
</dbReference>
<evidence type="ECO:0000256" key="10">
    <source>
        <dbReference type="SAM" id="Coils"/>
    </source>
</evidence>
<keyword evidence="10" id="KW-0175">Coiled coil</keyword>